<dbReference type="SUPFAM" id="SSF49899">
    <property type="entry name" value="Concanavalin A-like lectins/glucanases"/>
    <property type="match status" value="1"/>
</dbReference>
<evidence type="ECO:0000313" key="3">
    <source>
        <dbReference type="Proteomes" id="UP001620645"/>
    </source>
</evidence>
<dbReference type="Gene3D" id="2.60.120.920">
    <property type="match status" value="1"/>
</dbReference>
<protein>
    <recommendedName>
        <fullName evidence="1">B30.2/SPRY domain-containing protein</fullName>
    </recommendedName>
</protein>
<dbReference type="AlphaFoldDB" id="A0ABD2KCQ0"/>
<sequence length="198" mass="21999">MSLPAGKPFNCWNSAACHSDLEIIDDKCLAVHYKENEYGRRSVFAKHSLFPESALSGIFYFEVLVKSMKHIAFIGLAEKQHQISFDETIHYGTGLYEYASGGYLWISGSFRKSNAKYSFDVGDIVGCGVNLATRQIFFTKNGHLLASSKLFVPPPPASSSSSSSVFDLSLVPFVSLFSFDDRIEANFGPNFKFDFSIL</sequence>
<dbReference type="Proteomes" id="UP001620645">
    <property type="component" value="Unassembled WGS sequence"/>
</dbReference>
<dbReference type="PROSITE" id="PS50188">
    <property type="entry name" value="B302_SPRY"/>
    <property type="match status" value="1"/>
</dbReference>
<dbReference type="Pfam" id="PF00622">
    <property type="entry name" value="SPRY"/>
    <property type="match status" value="1"/>
</dbReference>
<dbReference type="SMART" id="SM00449">
    <property type="entry name" value="SPRY"/>
    <property type="match status" value="1"/>
</dbReference>
<evidence type="ECO:0000259" key="1">
    <source>
        <dbReference type="PROSITE" id="PS50188"/>
    </source>
</evidence>
<gene>
    <name evidence="2" type="ORF">niasHS_001168</name>
</gene>
<dbReference type="InterPro" id="IPR044736">
    <property type="entry name" value="Gid1/RanBPM/SPLA_SPRY"/>
</dbReference>
<accession>A0ABD2KCQ0</accession>
<proteinExistence type="predicted"/>
<name>A0ABD2KCQ0_HETSC</name>
<dbReference type="CDD" id="cd12885">
    <property type="entry name" value="SPRY_RanBP_like"/>
    <property type="match status" value="1"/>
</dbReference>
<dbReference type="EMBL" id="JBICCN010000028">
    <property type="protein sequence ID" value="KAL3100602.1"/>
    <property type="molecule type" value="Genomic_DNA"/>
</dbReference>
<dbReference type="InterPro" id="IPR013320">
    <property type="entry name" value="ConA-like_dom_sf"/>
</dbReference>
<feature type="domain" description="B30.2/SPRY" evidence="1">
    <location>
        <begin position="1"/>
        <end position="192"/>
    </location>
</feature>
<dbReference type="InterPro" id="IPR003877">
    <property type="entry name" value="SPRY_dom"/>
</dbReference>
<dbReference type="InterPro" id="IPR043136">
    <property type="entry name" value="B30.2/SPRY_sf"/>
</dbReference>
<organism evidence="2 3">
    <name type="scientific">Heterodera schachtii</name>
    <name type="common">Sugarbeet cyst nematode worm</name>
    <name type="synonym">Tylenchus schachtii</name>
    <dbReference type="NCBI Taxonomy" id="97005"/>
    <lineage>
        <taxon>Eukaryota</taxon>
        <taxon>Metazoa</taxon>
        <taxon>Ecdysozoa</taxon>
        <taxon>Nematoda</taxon>
        <taxon>Chromadorea</taxon>
        <taxon>Rhabditida</taxon>
        <taxon>Tylenchina</taxon>
        <taxon>Tylenchomorpha</taxon>
        <taxon>Tylenchoidea</taxon>
        <taxon>Heteroderidae</taxon>
        <taxon>Heteroderinae</taxon>
        <taxon>Heterodera</taxon>
    </lineage>
</organism>
<comment type="caution">
    <text evidence="2">The sequence shown here is derived from an EMBL/GenBank/DDBJ whole genome shotgun (WGS) entry which is preliminary data.</text>
</comment>
<keyword evidence="3" id="KW-1185">Reference proteome</keyword>
<dbReference type="InterPro" id="IPR001870">
    <property type="entry name" value="B30.2/SPRY"/>
</dbReference>
<reference evidence="2 3" key="1">
    <citation type="submission" date="2024-10" db="EMBL/GenBank/DDBJ databases">
        <authorList>
            <person name="Kim D."/>
        </authorList>
    </citation>
    <scope>NUCLEOTIDE SEQUENCE [LARGE SCALE GENOMIC DNA]</scope>
    <source>
        <strain evidence="2">Taebaek</strain>
    </source>
</reference>
<evidence type="ECO:0000313" key="2">
    <source>
        <dbReference type="EMBL" id="KAL3100602.1"/>
    </source>
</evidence>